<dbReference type="OrthoDB" id="1271679at2"/>
<evidence type="ECO:0000313" key="1">
    <source>
        <dbReference type="EMBL" id="GEN76415.1"/>
    </source>
</evidence>
<dbReference type="Proteomes" id="UP000321863">
    <property type="component" value="Unassembled WGS sequence"/>
</dbReference>
<proteinExistence type="predicted"/>
<dbReference type="AlphaFoldDB" id="A0A511YMK2"/>
<organism evidence="1 2">
    <name type="scientific">Chryseobacterium hagamense</name>
    <dbReference type="NCBI Taxonomy" id="395935"/>
    <lineage>
        <taxon>Bacteria</taxon>
        <taxon>Pseudomonadati</taxon>
        <taxon>Bacteroidota</taxon>
        <taxon>Flavobacteriia</taxon>
        <taxon>Flavobacteriales</taxon>
        <taxon>Weeksellaceae</taxon>
        <taxon>Chryseobacterium group</taxon>
        <taxon>Chryseobacterium</taxon>
    </lineage>
</organism>
<accession>A0A511YMK2</accession>
<dbReference type="RefSeq" id="WP_146941358.1">
    <property type="nucleotide sequence ID" value="NZ_BJYJ01000010.1"/>
</dbReference>
<keyword evidence="2" id="KW-1185">Reference proteome</keyword>
<sequence length="124" mass="14618">MITKTDLRDILDLPLFDTTSATETFQNQTLRPVLKLQNEMYLMFFKDYALRKISDFDTLKKEQKINFIDQSLQKDNALRNTMIGITIGMLTPEEMEIYLSDTKSSNKRIISMLTERIKSQWELI</sequence>
<name>A0A511YMK2_9FLAO</name>
<comment type="caution">
    <text evidence="1">The sequence shown here is derived from an EMBL/GenBank/DDBJ whole genome shotgun (WGS) entry which is preliminary data.</text>
</comment>
<protein>
    <recommendedName>
        <fullName evidence="3">Glyoxalase</fullName>
    </recommendedName>
</protein>
<dbReference type="EMBL" id="BJYJ01000010">
    <property type="protein sequence ID" value="GEN76415.1"/>
    <property type="molecule type" value="Genomic_DNA"/>
</dbReference>
<reference evidence="1 2" key="1">
    <citation type="submission" date="2019-07" db="EMBL/GenBank/DDBJ databases">
        <title>Whole genome shotgun sequence of Chryseobacterium hagamense NBRC 105253.</title>
        <authorList>
            <person name="Hosoyama A."/>
            <person name="Uohara A."/>
            <person name="Ohji S."/>
            <person name="Ichikawa N."/>
        </authorList>
    </citation>
    <scope>NUCLEOTIDE SEQUENCE [LARGE SCALE GENOMIC DNA]</scope>
    <source>
        <strain evidence="1 2">NBRC 105253</strain>
    </source>
</reference>
<evidence type="ECO:0008006" key="3">
    <source>
        <dbReference type="Google" id="ProtNLM"/>
    </source>
</evidence>
<gene>
    <name evidence="1" type="ORF">CHA01nite_21550</name>
</gene>
<evidence type="ECO:0000313" key="2">
    <source>
        <dbReference type="Proteomes" id="UP000321863"/>
    </source>
</evidence>